<dbReference type="PANTHER" id="PTHR37164:SF1">
    <property type="entry name" value="BACTERIOHEMERYTHRIN"/>
    <property type="match status" value="1"/>
</dbReference>
<dbReference type="PROSITE" id="PS00550">
    <property type="entry name" value="HEMERYTHRINS"/>
    <property type="match status" value="1"/>
</dbReference>
<keyword evidence="2" id="KW-0561">Oxygen transport</keyword>
<accession>A0A6V8ME97</accession>
<keyword evidence="2" id="KW-0813">Transport</keyword>
<evidence type="ECO:0000256" key="4">
    <source>
        <dbReference type="ARBA" id="ARBA00023004"/>
    </source>
</evidence>
<evidence type="ECO:0000259" key="5">
    <source>
        <dbReference type="Pfam" id="PF01814"/>
    </source>
</evidence>
<dbReference type="Pfam" id="PF01814">
    <property type="entry name" value="Hemerythrin"/>
    <property type="match status" value="1"/>
</dbReference>
<dbReference type="RefSeq" id="WP_183353057.1">
    <property type="nucleotide sequence ID" value="NZ_BLXX01000001.1"/>
</dbReference>
<sequence length="138" mass="16398">MPILEWKECFTLGIEQFDNHHRHLVDLLNRAHDDYLADADVVRLTATLHEFFDYAMYHFKIEEQYMEEIGYAGYAEHLEYHRNFSGQVAAMEHDLTQVWRNLPMEMLSFLQNWLTYDITIADADYVRFSAGNNLKECA</sequence>
<evidence type="ECO:0000256" key="1">
    <source>
        <dbReference type="ARBA" id="ARBA00010587"/>
    </source>
</evidence>
<dbReference type="Proteomes" id="UP000556026">
    <property type="component" value="Unassembled WGS sequence"/>
</dbReference>
<evidence type="ECO:0000256" key="2">
    <source>
        <dbReference type="ARBA" id="ARBA00022621"/>
    </source>
</evidence>
<dbReference type="Gene3D" id="1.20.120.50">
    <property type="entry name" value="Hemerythrin-like"/>
    <property type="match status" value="1"/>
</dbReference>
<comment type="caution">
    <text evidence="6">The sequence shown here is derived from an EMBL/GenBank/DDBJ whole genome shotgun (WGS) entry which is preliminary data.</text>
</comment>
<evidence type="ECO:0000313" key="6">
    <source>
        <dbReference type="EMBL" id="GFO58204.1"/>
    </source>
</evidence>
<feature type="domain" description="Hemerythrin-like" evidence="5">
    <location>
        <begin position="13"/>
        <end position="122"/>
    </location>
</feature>
<evidence type="ECO:0000313" key="7">
    <source>
        <dbReference type="Proteomes" id="UP000556026"/>
    </source>
</evidence>
<dbReference type="NCBIfam" id="NF033749">
    <property type="entry name" value="bact_hemeryth"/>
    <property type="match status" value="1"/>
</dbReference>
<dbReference type="InterPro" id="IPR035938">
    <property type="entry name" value="Hemerythrin-like_sf"/>
</dbReference>
<dbReference type="PANTHER" id="PTHR37164">
    <property type="entry name" value="BACTERIOHEMERYTHRIN"/>
    <property type="match status" value="1"/>
</dbReference>
<evidence type="ECO:0000256" key="3">
    <source>
        <dbReference type="ARBA" id="ARBA00022723"/>
    </source>
</evidence>
<proteinExistence type="inferred from homology"/>
<gene>
    <name evidence="6" type="ORF">GMST_05290</name>
</gene>
<dbReference type="InterPro" id="IPR050669">
    <property type="entry name" value="Hemerythrin"/>
</dbReference>
<dbReference type="InterPro" id="IPR012312">
    <property type="entry name" value="Hemerythrin-like"/>
</dbReference>
<name>A0A6V8ME97_9BACT</name>
<dbReference type="InterPro" id="IPR016131">
    <property type="entry name" value="Haemerythrin_Fe_BS"/>
</dbReference>
<dbReference type="SUPFAM" id="SSF47188">
    <property type="entry name" value="Hemerythrin-like"/>
    <property type="match status" value="1"/>
</dbReference>
<reference evidence="7" key="1">
    <citation type="submission" date="2020-06" db="EMBL/GenBank/DDBJ databases">
        <title>Draft genomic sequence of Geomonas sp. Red330.</title>
        <authorList>
            <person name="Itoh H."/>
            <person name="Zhenxing X."/>
            <person name="Ushijima N."/>
            <person name="Masuda Y."/>
            <person name="Shiratori Y."/>
            <person name="Senoo K."/>
        </authorList>
    </citation>
    <scope>NUCLEOTIDE SEQUENCE [LARGE SCALE GENOMIC DNA]</scope>
    <source>
        <strain evidence="7">Red330</strain>
    </source>
</reference>
<dbReference type="EMBL" id="BLXX01000001">
    <property type="protein sequence ID" value="GFO58204.1"/>
    <property type="molecule type" value="Genomic_DNA"/>
</dbReference>
<comment type="similarity">
    <text evidence="1">Belongs to the hemerythrin family.</text>
</comment>
<protein>
    <recommendedName>
        <fullName evidence="5">Hemerythrin-like domain-containing protein</fullName>
    </recommendedName>
</protein>
<dbReference type="GO" id="GO:0046872">
    <property type="term" value="F:metal ion binding"/>
    <property type="evidence" value="ECO:0007669"/>
    <property type="project" value="UniProtKB-KW"/>
</dbReference>
<dbReference type="CDD" id="cd12107">
    <property type="entry name" value="Hemerythrin"/>
    <property type="match status" value="1"/>
</dbReference>
<dbReference type="InterPro" id="IPR012827">
    <property type="entry name" value="Hemerythrin_metal-bd"/>
</dbReference>
<dbReference type="AlphaFoldDB" id="A0A6V8ME97"/>
<dbReference type="GO" id="GO:0005344">
    <property type="term" value="F:oxygen carrier activity"/>
    <property type="evidence" value="ECO:0007669"/>
    <property type="project" value="UniProtKB-KW"/>
</dbReference>
<keyword evidence="7" id="KW-1185">Reference proteome</keyword>
<keyword evidence="4" id="KW-0408">Iron</keyword>
<organism evidence="6 7">
    <name type="scientific">Geomonas silvestris</name>
    <dbReference type="NCBI Taxonomy" id="2740184"/>
    <lineage>
        <taxon>Bacteria</taxon>
        <taxon>Pseudomonadati</taxon>
        <taxon>Thermodesulfobacteriota</taxon>
        <taxon>Desulfuromonadia</taxon>
        <taxon>Geobacterales</taxon>
        <taxon>Geobacteraceae</taxon>
        <taxon>Geomonas</taxon>
    </lineage>
</organism>
<keyword evidence="3" id="KW-0479">Metal-binding</keyword>
<dbReference type="NCBIfam" id="TIGR02481">
    <property type="entry name" value="hemeryth_dom"/>
    <property type="match status" value="1"/>
</dbReference>